<protein>
    <submittedName>
        <fullName evidence="1">Uncharacterized protein</fullName>
    </submittedName>
</protein>
<keyword evidence="3" id="KW-1185">Reference proteome</keyword>
<sequence length="114" mass="13075">MNCYFYMPVLDLSVLNNWNPLKIFSISLLAGDDDVPFRVKGDGTMSWGYPFLFSFCSYIVIVRQHSTVLLAFAHGLLHAHTRLPVFSNHNPLFQMLQCACDPQDLFDLSSCKRR</sequence>
<organism evidence="1 3">
    <name type="scientific">Iris pallida</name>
    <name type="common">Sweet iris</name>
    <dbReference type="NCBI Taxonomy" id="29817"/>
    <lineage>
        <taxon>Eukaryota</taxon>
        <taxon>Viridiplantae</taxon>
        <taxon>Streptophyta</taxon>
        <taxon>Embryophyta</taxon>
        <taxon>Tracheophyta</taxon>
        <taxon>Spermatophyta</taxon>
        <taxon>Magnoliopsida</taxon>
        <taxon>Liliopsida</taxon>
        <taxon>Asparagales</taxon>
        <taxon>Iridaceae</taxon>
        <taxon>Iridoideae</taxon>
        <taxon>Irideae</taxon>
        <taxon>Iris</taxon>
    </lineage>
</organism>
<dbReference type="EMBL" id="JANAVB010042618">
    <property type="protein sequence ID" value="KAJ6793999.1"/>
    <property type="molecule type" value="Genomic_DNA"/>
</dbReference>
<reference evidence="1" key="2">
    <citation type="submission" date="2023-04" db="EMBL/GenBank/DDBJ databases">
        <authorList>
            <person name="Bruccoleri R.E."/>
            <person name="Oakeley E.J."/>
            <person name="Faust A.-M."/>
            <person name="Dessus-Babus S."/>
            <person name="Altorfer M."/>
            <person name="Burckhardt D."/>
            <person name="Oertli M."/>
            <person name="Naumann U."/>
            <person name="Petersen F."/>
            <person name="Wong J."/>
        </authorList>
    </citation>
    <scope>NUCLEOTIDE SEQUENCE</scope>
    <source>
        <strain evidence="1">GSM-AAB239-AS_SAM_17_03QT</strain>
        <tissue evidence="1">Leaf</tissue>
    </source>
</reference>
<name>A0AAX6DQF9_IRIPA</name>
<reference evidence="1" key="1">
    <citation type="journal article" date="2023" name="GigaByte">
        <title>Genome assembly of the bearded iris, Iris pallida Lam.</title>
        <authorList>
            <person name="Bruccoleri R.E."/>
            <person name="Oakeley E.J."/>
            <person name="Faust A.M.E."/>
            <person name="Altorfer M."/>
            <person name="Dessus-Babus S."/>
            <person name="Burckhardt D."/>
            <person name="Oertli M."/>
            <person name="Naumann U."/>
            <person name="Petersen F."/>
            <person name="Wong J."/>
        </authorList>
    </citation>
    <scope>NUCLEOTIDE SEQUENCE</scope>
    <source>
        <strain evidence="1">GSM-AAB239-AS_SAM_17_03QT</strain>
    </source>
</reference>
<dbReference type="AlphaFoldDB" id="A0AAX6DQF9"/>
<proteinExistence type="predicted"/>
<evidence type="ECO:0000313" key="1">
    <source>
        <dbReference type="EMBL" id="KAJ6793998.1"/>
    </source>
</evidence>
<dbReference type="Proteomes" id="UP001140949">
    <property type="component" value="Unassembled WGS sequence"/>
</dbReference>
<comment type="caution">
    <text evidence="1">The sequence shown here is derived from an EMBL/GenBank/DDBJ whole genome shotgun (WGS) entry which is preliminary data.</text>
</comment>
<accession>A0AAX6DQF9</accession>
<evidence type="ECO:0000313" key="2">
    <source>
        <dbReference type="EMBL" id="KAJ6793999.1"/>
    </source>
</evidence>
<gene>
    <name evidence="1" type="ORF">M6B38_233430</name>
    <name evidence="2" type="ORF">M6B38_233435</name>
</gene>
<evidence type="ECO:0000313" key="3">
    <source>
        <dbReference type="Proteomes" id="UP001140949"/>
    </source>
</evidence>
<dbReference type="EMBL" id="JANAVB010042618">
    <property type="protein sequence ID" value="KAJ6793998.1"/>
    <property type="molecule type" value="Genomic_DNA"/>
</dbReference>